<dbReference type="EMBL" id="MU004240">
    <property type="protein sequence ID" value="KAF2665274.1"/>
    <property type="molecule type" value="Genomic_DNA"/>
</dbReference>
<sequence length="273" mass="30904">MTSSCKYTTHTKRIQAAILGDVPGAASWVPLFMVTPNLQYLTLYQVGWTGDGSYAGSPMYLPTEPPPFRLKQLEIYSSHIRELPLRWLISGGSSTILEHLEVLIPQAEWDTFNLISKLRTEGLLSKVTCLSYTSRSSNGGAKKHFAKNTTAPLALWSGIKHIYMDGGDIPTRAAILHGISQLTPPPLIEMPVKSMRLEEFKGLFRLRKNKLQPGTKVRLLVKRPSTSHRDDRGRGWDYDIESYWQSEDVQEMAFELAEKHGIDLELVQKSLWY</sequence>
<proteinExistence type="predicted"/>
<protein>
    <submittedName>
        <fullName evidence="1">Uncharacterized protein</fullName>
    </submittedName>
</protein>
<organism evidence="1 2">
    <name type="scientific">Microthyrium microscopicum</name>
    <dbReference type="NCBI Taxonomy" id="703497"/>
    <lineage>
        <taxon>Eukaryota</taxon>
        <taxon>Fungi</taxon>
        <taxon>Dikarya</taxon>
        <taxon>Ascomycota</taxon>
        <taxon>Pezizomycotina</taxon>
        <taxon>Dothideomycetes</taxon>
        <taxon>Dothideomycetes incertae sedis</taxon>
        <taxon>Microthyriales</taxon>
        <taxon>Microthyriaceae</taxon>
        <taxon>Microthyrium</taxon>
    </lineage>
</organism>
<gene>
    <name evidence="1" type="ORF">BT63DRAFT_60230</name>
</gene>
<accession>A0A6A6U2V0</accession>
<reference evidence="1" key="1">
    <citation type="journal article" date="2020" name="Stud. Mycol.">
        <title>101 Dothideomycetes genomes: a test case for predicting lifestyles and emergence of pathogens.</title>
        <authorList>
            <person name="Haridas S."/>
            <person name="Albert R."/>
            <person name="Binder M."/>
            <person name="Bloem J."/>
            <person name="Labutti K."/>
            <person name="Salamov A."/>
            <person name="Andreopoulos B."/>
            <person name="Baker S."/>
            <person name="Barry K."/>
            <person name="Bills G."/>
            <person name="Bluhm B."/>
            <person name="Cannon C."/>
            <person name="Castanera R."/>
            <person name="Culley D."/>
            <person name="Daum C."/>
            <person name="Ezra D."/>
            <person name="Gonzalez J."/>
            <person name="Henrissat B."/>
            <person name="Kuo A."/>
            <person name="Liang C."/>
            <person name="Lipzen A."/>
            <person name="Lutzoni F."/>
            <person name="Magnuson J."/>
            <person name="Mondo S."/>
            <person name="Nolan M."/>
            <person name="Ohm R."/>
            <person name="Pangilinan J."/>
            <person name="Park H.-J."/>
            <person name="Ramirez L."/>
            <person name="Alfaro M."/>
            <person name="Sun H."/>
            <person name="Tritt A."/>
            <person name="Yoshinaga Y."/>
            <person name="Zwiers L.-H."/>
            <person name="Turgeon B."/>
            <person name="Goodwin S."/>
            <person name="Spatafora J."/>
            <person name="Crous P."/>
            <person name="Grigoriev I."/>
        </authorList>
    </citation>
    <scope>NUCLEOTIDE SEQUENCE</scope>
    <source>
        <strain evidence="1">CBS 115976</strain>
    </source>
</reference>
<dbReference type="OrthoDB" id="2125396at2759"/>
<evidence type="ECO:0000313" key="2">
    <source>
        <dbReference type="Proteomes" id="UP000799302"/>
    </source>
</evidence>
<name>A0A6A6U2V0_9PEZI</name>
<dbReference type="Proteomes" id="UP000799302">
    <property type="component" value="Unassembled WGS sequence"/>
</dbReference>
<evidence type="ECO:0000313" key="1">
    <source>
        <dbReference type="EMBL" id="KAF2665274.1"/>
    </source>
</evidence>
<dbReference type="AlphaFoldDB" id="A0A6A6U2V0"/>
<keyword evidence="2" id="KW-1185">Reference proteome</keyword>